<feature type="region of interest" description="Disordered" evidence="1">
    <location>
        <begin position="1"/>
        <end position="32"/>
    </location>
</feature>
<keyword evidence="4" id="KW-1185">Reference proteome</keyword>
<sequence length="73" mass="7841">MGRSCSSSTPSCRAPRPTCASARAPTGADPDRSVRMSYEGKFPRGLVIRLFAYLVAGHLFAAFLYLLFALGAE</sequence>
<comment type="caution">
    <text evidence="3">The sequence shown here is derived from an EMBL/GenBank/DDBJ whole genome shotgun (WGS) entry which is preliminary data.</text>
</comment>
<feature type="transmembrane region" description="Helical" evidence="2">
    <location>
        <begin position="46"/>
        <end position="68"/>
    </location>
</feature>
<dbReference type="Proteomes" id="UP001499942">
    <property type="component" value="Unassembled WGS sequence"/>
</dbReference>
<name>A0ABN3MHK3_9ACTN</name>
<proteinExistence type="predicted"/>
<feature type="compositionally biased region" description="Polar residues" evidence="1">
    <location>
        <begin position="1"/>
        <end position="11"/>
    </location>
</feature>
<reference evidence="3 4" key="1">
    <citation type="journal article" date="2019" name="Int. J. Syst. Evol. Microbiol.">
        <title>The Global Catalogue of Microorganisms (GCM) 10K type strain sequencing project: providing services to taxonomists for standard genome sequencing and annotation.</title>
        <authorList>
            <consortium name="The Broad Institute Genomics Platform"/>
            <consortium name="The Broad Institute Genome Sequencing Center for Infectious Disease"/>
            <person name="Wu L."/>
            <person name="Ma J."/>
        </authorList>
    </citation>
    <scope>NUCLEOTIDE SEQUENCE [LARGE SCALE GENOMIC DNA]</scope>
    <source>
        <strain evidence="3 4">JCM 5062</strain>
    </source>
</reference>
<evidence type="ECO:0000313" key="3">
    <source>
        <dbReference type="EMBL" id="GAA2502260.1"/>
    </source>
</evidence>
<evidence type="ECO:0000313" key="4">
    <source>
        <dbReference type="Proteomes" id="UP001499942"/>
    </source>
</evidence>
<protein>
    <recommendedName>
        <fullName evidence="5">Small hydrophobic protein</fullName>
    </recommendedName>
</protein>
<keyword evidence="2" id="KW-1133">Transmembrane helix</keyword>
<dbReference type="InterPro" id="IPR046129">
    <property type="entry name" value="DUF6126"/>
</dbReference>
<dbReference type="Pfam" id="PF19621">
    <property type="entry name" value="DUF6126"/>
    <property type="match status" value="1"/>
</dbReference>
<keyword evidence="2" id="KW-0472">Membrane</keyword>
<gene>
    <name evidence="3" type="ORF">GCM10010393_38330</name>
</gene>
<accession>A0ABN3MHK3</accession>
<evidence type="ECO:0008006" key="5">
    <source>
        <dbReference type="Google" id="ProtNLM"/>
    </source>
</evidence>
<evidence type="ECO:0000256" key="2">
    <source>
        <dbReference type="SAM" id="Phobius"/>
    </source>
</evidence>
<evidence type="ECO:0000256" key="1">
    <source>
        <dbReference type="SAM" id="MobiDB-lite"/>
    </source>
</evidence>
<keyword evidence="2" id="KW-0812">Transmembrane</keyword>
<dbReference type="EMBL" id="BAAASR010000020">
    <property type="protein sequence ID" value="GAA2502260.1"/>
    <property type="molecule type" value="Genomic_DNA"/>
</dbReference>
<organism evidence="3 4">
    <name type="scientific">Streptomyces gobitricini</name>
    <dbReference type="NCBI Taxonomy" id="68211"/>
    <lineage>
        <taxon>Bacteria</taxon>
        <taxon>Bacillati</taxon>
        <taxon>Actinomycetota</taxon>
        <taxon>Actinomycetes</taxon>
        <taxon>Kitasatosporales</taxon>
        <taxon>Streptomycetaceae</taxon>
        <taxon>Streptomyces</taxon>
    </lineage>
</organism>